<evidence type="ECO:0000256" key="4">
    <source>
        <dbReference type="ARBA" id="ARBA00022561"/>
    </source>
</evidence>
<evidence type="ECO:0000256" key="3">
    <source>
        <dbReference type="ARBA" id="ARBA00022462"/>
    </source>
</evidence>
<dbReference type="SUPFAM" id="SSF47943">
    <property type="entry name" value="Retrovirus capsid protein, N-terminal core domain"/>
    <property type="match status" value="1"/>
</dbReference>
<dbReference type="InterPro" id="IPR012344">
    <property type="entry name" value="Matrix_HIV/RSV_N"/>
</dbReference>
<dbReference type="Gene3D" id="1.10.150.90">
    <property type="entry name" value="Immunodeficiency lentiviruses, gag gene matrix protein p17"/>
    <property type="match status" value="1"/>
</dbReference>
<dbReference type="GO" id="GO:0019028">
    <property type="term" value="C:viral capsid"/>
    <property type="evidence" value="ECO:0007669"/>
    <property type="project" value="UniProtKB-KW"/>
</dbReference>
<dbReference type="Gene3D" id="1.10.375.10">
    <property type="entry name" value="Human Immunodeficiency Virus Type 1 Capsid Protein"/>
    <property type="match status" value="1"/>
</dbReference>
<keyword evidence="10" id="KW-0862">Zinc</keyword>
<dbReference type="InterPro" id="IPR050195">
    <property type="entry name" value="Primate_lentivir_Gag_pol-like"/>
</dbReference>
<dbReference type="SMART" id="SM00343">
    <property type="entry name" value="ZnF_C2HC"/>
    <property type="match status" value="2"/>
</dbReference>
<organism evidence="15">
    <name type="scientific">Feline immunodeficiency virus</name>
    <dbReference type="NCBI Taxonomy" id="11673"/>
    <lineage>
        <taxon>Viruses</taxon>
        <taxon>Riboviria</taxon>
        <taxon>Pararnavirae</taxon>
        <taxon>Artverviricota</taxon>
        <taxon>Revtraviricetes</taxon>
        <taxon>Ortervirales</taxon>
        <taxon>Retroviridae</taxon>
        <taxon>Orthoretrovirinae</taxon>
        <taxon>Lentivirus</taxon>
        <taxon>Lentivirus felimdef</taxon>
    </lineage>
</organism>
<dbReference type="GO" id="GO:0003676">
    <property type="term" value="F:nucleic acid binding"/>
    <property type="evidence" value="ECO:0007669"/>
    <property type="project" value="InterPro"/>
</dbReference>
<dbReference type="PANTHER" id="PTHR40389">
    <property type="entry name" value="ENDOGENOUS RETROVIRUS GROUP K MEMBER 24 GAG POLYPROTEIN-RELATED"/>
    <property type="match status" value="1"/>
</dbReference>
<evidence type="ECO:0000256" key="5">
    <source>
        <dbReference type="ARBA" id="ARBA00022612"/>
    </source>
</evidence>
<evidence type="ECO:0000256" key="2">
    <source>
        <dbReference type="ARBA" id="ARBA00019628"/>
    </source>
</evidence>
<protein>
    <recommendedName>
        <fullName evidence="2">Gag polyprotein</fullName>
    </recommendedName>
</protein>
<keyword evidence="3" id="KW-0945">Host-virus interaction</keyword>
<dbReference type="Pfam" id="PF19317">
    <property type="entry name" value="Gag_p24_C"/>
    <property type="match status" value="1"/>
</dbReference>
<evidence type="ECO:0000256" key="10">
    <source>
        <dbReference type="ARBA" id="ARBA00022833"/>
    </source>
</evidence>
<dbReference type="InterPro" id="IPR008916">
    <property type="entry name" value="Retrov_capsid_C"/>
</dbReference>
<evidence type="ECO:0000256" key="8">
    <source>
        <dbReference type="ARBA" id="ARBA00022737"/>
    </source>
</evidence>
<evidence type="ECO:0000256" key="13">
    <source>
        <dbReference type="SAM" id="MobiDB-lite"/>
    </source>
</evidence>
<reference evidence="15" key="1">
    <citation type="journal article" date="2014" name="J. Virol.">
        <title>Evolution of Puma Lentivirus in Bobcats (Lynx rufus) and Mountain Lions (Puma concolor) in North America.</title>
        <authorList>
            <person name="Lee J.S."/>
            <person name="Bevins S.N."/>
            <person name="Serieys L.E."/>
            <person name="Vickers W."/>
            <person name="Logan K.A."/>
            <person name="Aldredge M."/>
            <person name="Boydston E.E."/>
            <person name="Lyren L.M."/>
            <person name="McBride R."/>
            <person name="Roelke-Parker M."/>
            <person name="Pecon-Slattery J."/>
            <person name="Troyer J.L."/>
            <person name="Riley S.P."/>
            <person name="Boyce W.M."/>
            <person name="Crooks K.R."/>
            <person name="VandeWoude S."/>
        </authorList>
    </citation>
    <scope>NUCLEOTIDE SEQUENCE</scope>
    <source>
        <strain evidence="15">Lru8</strain>
    </source>
</reference>
<dbReference type="SUPFAM" id="SSF47353">
    <property type="entry name" value="Retrovirus capsid dimerization domain-like"/>
    <property type="match status" value="1"/>
</dbReference>
<accession>A0A059UEP1</accession>
<keyword evidence="11" id="KW-0946">Virion</keyword>
<dbReference type="Gene3D" id="1.10.1200.30">
    <property type="match status" value="1"/>
</dbReference>
<evidence type="ECO:0000256" key="11">
    <source>
        <dbReference type="ARBA" id="ARBA00022844"/>
    </source>
</evidence>
<feature type="compositionally biased region" description="Gly residues" evidence="13">
    <location>
        <begin position="377"/>
        <end position="393"/>
    </location>
</feature>
<feature type="domain" description="CCHC-type" evidence="14">
    <location>
        <begin position="404"/>
        <end position="419"/>
    </location>
</feature>
<evidence type="ECO:0000256" key="9">
    <source>
        <dbReference type="ARBA" id="ARBA00022771"/>
    </source>
</evidence>
<keyword evidence="9 12" id="KW-0863">Zinc-finger</keyword>
<evidence type="ECO:0000313" key="15">
    <source>
        <dbReference type="EMBL" id="AHZ63255.1"/>
    </source>
</evidence>
<dbReference type="InterPro" id="IPR008919">
    <property type="entry name" value="Retrov_capsid_N"/>
</dbReference>
<name>A0A059UEP1_9RETR</name>
<evidence type="ECO:0000256" key="1">
    <source>
        <dbReference type="ARBA" id="ARBA00004328"/>
    </source>
</evidence>
<evidence type="ECO:0000259" key="14">
    <source>
        <dbReference type="PROSITE" id="PS50158"/>
    </source>
</evidence>
<dbReference type="EMBL" id="KF906150">
    <property type="protein sequence ID" value="AHZ63255.1"/>
    <property type="molecule type" value="Genomic_DNA"/>
</dbReference>
<feature type="region of interest" description="Disordered" evidence="13">
    <location>
        <begin position="372"/>
        <end position="395"/>
    </location>
</feature>
<dbReference type="Gene3D" id="4.10.60.10">
    <property type="entry name" value="Zinc finger, CCHC-type"/>
    <property type="match status" value="1"/>
</dbReference>
<dbReference type="PROSITE" id="PS50158">
    <property type="entry name" value="ZF_CCHC"/>
    <property type="match status" value="2"/>
</dbReference>
<evidence type="ECO:0000256" key="7">
    <source>
        <dbReference type="ARBA" id="ARBA00022723"/>
    </source>
</evidence>
<feature type="domain" description="CCHC-type" evidence="14">
    <location>
        <begin position="422"/>
        <end position="436"/>
    </location>
</feature>
<dbReference type="Pfam" id="PF00098">
    <property type="entry name" value="zf-CCHC"/>
    <property type="match status" value="2"/>
</dbReference>
<evidence type="ECO:0000256" key="12">
    <source>
        <dbReference type="PROSITE-ProRule" id="PRU00047"/>
    </source>
</evidence>
<comment type="subcellular location">
    <subcellularLocation>
        <location evidence="1">Virion</location>
    </subcellularLocation>
</comment>
<gene>
    <name evidence="15" type="primary">gag</name>
</gene>
<keyword evidence="4" id="KW-0167">Capsid protein</keyword>
<dbReference type="InterPro" id="IPR036875">
    <property type="entry name" value="Znf_CCHC_sf"/>
</dbReference>
<proteinExistence type="predicted"/>
<keyword evidence="7" id="KW-0479">Metal-binding</keyword>
<dbReference type="GO" id="GO:0039702">
    <property type="term" value="P:viral budding via host ESCRT complex"/>
    <property type="evidence" value="ECO:0007669"/>
    <property type="project" value="UniProtKB-KW"/>
</dbReference>
<dbReference type="SUPFAM" id="SSF57756">
    <property type="entry name" value="Retrovirus zinc finger-like domains"/>
    <property type="match status" value="1"/>
</dbReference>
<keyword evidence="6" id="KW-1198">Viral budding</keyword>
<dbReference type="InterPro" id="IPR045345">
    <property type="entry name" value="Gag_p24_C"/>
</dbReference>
<keyword evidence="5" id="KW-1188">Viral release from host cell</keyword>
<dbReference type="InterPro" id="IPR001878">
    <property type="entry name" value="Znf_CCHC"/>
</dbReference>
<keyword evidence="8" id="KW-0677">Repeat</keyword>
<dbReference type="GO" id="GO:0008270">
    <property type="term" value="F:zinc ion binding"/>
    <property type="evidence" value="ECO:0007669"/>
    <property type="project" value="UniProtKB-KW"/>
</dbReference>
<evidence type="ECO:0000256" key="6">
    <source>
        <dbReference type="ARBA" id="ARBA00022637"/>
    </source>
</evidence>
<sequence>MGNNQGKELKAALKRACAVAIGEGKRSKRYNEGNLMWAIKFGNACTGRDPAEVPETLAEIRNFIHELQEKILQFGGSKELENCIKTLKVLTIAGVLKLPCQTTESAIRLYETMGLKGPASDRQSEASETEKPAEAYPIQVINGVHQHVSFNPRTVAIWMEKARGGLGSEEAVLWFTAFSADLTATDMASLITAAPGCAADKKIIDDKLKELTAAYARDHPDGPRPLPYFTAEEIMGIGISQQIQSQPQYAPARSQARLWFLEALGHLQKIKAGEPKAVTLRQGPKENYKDFIDRLFQQIDQEQASDEVRDYLKQSLSISNANGECRKAMTHLRPESTLEEKLRACQDIGSTQYKMQMLAEAFNQMQVNQVQGKGMRGRGGNRGGRGGNRGGRNGRGRNWGPLNCYNCGKPGHMASQCRQPIKCYKCGGSGHLAIDCLGGDNSKNGLSRGTAAPRQFQVQQNQNNTLYPSLKEMQTEPSAPPLMEI</sequence>
<keyword evidence="3" id="KW-1187">Viral budding via the host ESCRT complexes</keyword>
<dbReference type="PANTHER" id="PTHR40389:SF3">
    <property type="entry name" value="IGE-BINDING PROTEIN"/>
    <property type="match status" value="1"/>
</dbReference>